<dbReference type="Proteomes" id="UP000238634">
    <property type="component" value="Unassembled WGS sequence"/>
</dbReference>
<sequence>IPFSMATVKRRALNQHLLERFIATLDLEPTLIKSHPNYSTLCDYGIIAA</sequence>
<evidence type="ECO:0000313" key="1">
    <source>
        <dbReference type="EMBL" id="PSB14275.1"/>
    </source>
</evidence>
<proteinExistence type="predicted"/>
<dbReference type="EMBL" id="PVWG01000096">
    <property type="protein sequence ID" value="PSB14275.1"/>
    <property type="molecule type" value="Genomic_DNA"/>
</dbReference>
<dbReference type="AlphaFoldDB" id="A0A2T1D195"/>
<keyword evidence="2" id="KW-1185">Reference proteome</keyword>
<gene>
    <name evidence="1" type="ORF">C7B65_26635</name>
</gene>
<reference evidence="1 2" key="1">
    <citation type="submission" date="2018-02" db="EMBL/GenBank/DDBJ databases">
        <authorList>
            <person name="Cohen D.B."/>
            <person name="Kent A.D."/>
        </authorList>
    </citation>
    <scope>NUCLEOTIDE SEQUENCE [LARGE SCALE GENOMIC DNA]</scope>
    <source>
        <strain evidence="1 2">ULC007</strain>
    </source>
</reference>
<accession>A0A2T1D195</accession>
<name>A0A2T1D195_9CYAN</name>
<feature type="non-terminal residue" evidence="1">
    <location>
        <position position="1"/>
    </location>
</feature>
<evidence type="ECO:0000313" key="2">
    <source>
        <dbReference type="Proteomes" id="UP000238634"/>
    </source>
</evidence>
<protein>
    <submittedName>
        <fullName evidence="1">IS4 family transposase</fullName>
    </submittedName>
</protein>
<organism evidence="1 2">
    <name type="scientific">Phormidesmis priestleyi ULC007</name>
    <dbReference type="NCBI Taxonomy" id="1920490"/>
    <lineage>
        <taxon>Bacteria</taxon>
        <taxon>Bacillati</taxon>
        <taxon>Cyanobacteriota</taxon>
        <taxon>Cyanophyceae</taxon>
        <taxon>Leptolyngbyales</taxon>
        <taxon>Leptolyngbyaceae</taxon>
        <taxon>Phormidesmis</taxon>
    </lineage>
</organism>
<comment type="caution">
    <text evidence="1">The sequence shown here is derived from an EMBL/GenBank/DDBJ whole genome shotgun (WGS) entry which is preliminary data.</text>
</comment>
<reference evidence="1 2" key="2">
    <citation type="submission" date="2018-03" db="EMBL/GenBank/DDBJ databases">
        <title>The ancient ancestry and fast evolution of plastids.</title>
        <authorList>
            <person name="Moore K.R."/>
            <person name="Magnabosco C."/>
            <person name="Momper L."/>
            <person name="Gold D.A."/>
            <person name="Bosak T."/>
            <person name="Fournier G.P."/>
        </authorList>
    </citation>
    <scope>NUCLEOTIDE SEQUENCE [LARGE SCALE GENOMIC DNA]</scope>
    <source>
        <strain evidence="1 2">ULC007</strain>
    </source>
</reference>